<reference evidence="6" key="1">
    <citation type="submission" date="2020-02" db="EMBL/GenBank/DDBJ databases">
        <authorList>
            <person name="Meier V. D."/>
        </authorList>
    </citation>
    <scope>NUCLEOTIDE SEQUENCE</scope>
    <source>
        <strain evidence="6">AVDCRST_MAG85</strain>
    </source>
</reference>
<keyword evidence="3" id="KW-0238">DNA-binding</keyword>
<dbReference type="GO" id="GO:0032993">
    <property type="term" value="C:protein-DNA complex"/>
    <property type="evidence" value="ECO:0007669"/>
    <property type="project" value="TreeGrafter"/>
</dbReference>
<dbReference type="GO" id="GO:0003700">
    <property type="term" value="F:DNA-binding transcription factor activity"/>
    <property type="evidence" value="ECO:0007669"/>
    <property type="project" value="InterPro"/>
</dbReference>
<evidence type="ECO:0000256" key="4">
    <source>
        <dbReference type="ARBA" id="ARBA00023163"/>
    </source>
</evidence>
<dbReference type="SUPFAM" id="SSF53850">
    <property type="entry name" value="Periplasmic binding protein-like II"/>
    <property type="match status" value="1"/>
</dbReference>
<dbReference type="InterPro" id="IPR000847">
    <property type="entry name" value="LysR_HTH_N"/>
</dbReference>
<proteinExistence type="inferred from homology"/>
<evidence type="ECO:0000256" key="3">
    <source>
        <dbReference type="ARBA" id="ARBA00023125"/>
    </source>
</evidence>
<dbReference type="InterPro" id="IPR005119">
    <property type="entry name" value="LysR_subst-bd"/>
</dbReference>
<dbReference type="AlphaFoldDB" id="A0A6J4U2P9"/>
<protein>
    <recommendedName>
        <fullName evidence="5">HTH lysR-type domain-containing protein</fullName>
    </recommendedName>
</protein>
<dbReference type="EMBL" id="CADCVT010000475">
    <property type="protein sequence ID" value="CAA9536553.1"/>
    <property type="molecule type" value="Genomic_DNA"/>
</dbReference>
<evidence type="ECO:0000256" key="2">
    <source>
        <dbReference type="ARBA" id="ARBA00023015"/>
    </source>
</evidence>
<dbReference type="Pfam" id="PF03466">
    <property type="entry name" value="LysR_substrate"/>
    <property type="match status" value="1"/>
</dbReference>
<dbReference type="SUPFAM" id="SSF46785">
    <property type="entry name" value="Winged helix' DNA-binding domain"/>
    <property type="match status" value="1"/>
</dbReference>
<comment type="similarity">
    <text evidence="1">Belongs to the LysR transcriptional regulatory family.</text>
</comment>
<evidence type="ECO:0000256" key="1">
    <source>
        <dbReference type="ARBA" id="ARBA00009437"/>
    </source>
</evidence>
<organism evidence="6">
    <name type="scientific">uncultured Solirubrobacteraceae bacterium</name>
    <dbReference type="NCBI Taxonomy" id="1162706"/>
    <lineage>
        <taxon>Bacteria</taxon>
        <taxon>Bacillati</taxon>
        <taxon>Actinomycetota</taxon>
        <taxon>Thermoleophilia</taxon>
        <taxon>Solirubrobacterales</taxon>
        <taxon>Solirubrobacteraceae</taxon>
        <taxon>environmental samples</taxon>
    </lineage>
</organism>
<name>A0A6J4U2P9_9ACTN</name>
<dbReference type="Pfam" id="PF00126">
    <property type="entry name" value="HTH_1"/>
    <property type="match status" value="1"/>
</dbReference>
<gene>
    <name evidence="6" type="ORF">AVDCRST_MAG85-4178</name>
</gene>
<dbReference type="PROSITE" id="PS50931">
    <property type="entry name" value="HTH_LYSR"/>
    <property type="match status" value="1"/>
</dbReference>
<keyword evidence="4" id="KW-0804">Transcription</keyword>
<feature type="domain" description="HTH lysR-type" evidence="5">
    <location>
        <begin position="1"/>
        <end position="27"/>
    </location>
</feature>
<dbReference type="GO" id="GO:0003677">
    <property type="term" value="F:DNA binding"/>
    <property type="evidence" value="ECO:0007669"/>
    <property type="project" value="UniProtKB-KW"/>
</dbReference>
<dbReference type="PANTHER" id="PTHR30346">
    <property type="entry name" value="TRANSCRIPTIONAL DUAL REGULATOR HCAR-RELATED"/>
    <property type="match status" value="1"/>
</dbReference>
<dbReference type="PANTHER" id="PTHR30346:SF28">
    <property type="entry name" value="HTH-TYPE TRANSCRIPTIONAL REGULATOR CYNR"/>
    <property type="match status" value="1"/>
</dbReference>
<dbReference type="InterPro" id="IPR036388">
    <property type="entry name" value="WH-like_DNA-bd_sf"/>
</dbReference>
<evidence type="ECO:0000313" key="6">
    <source>
        <dbReference type="EMBL" id="CAA9536553.1"/>
    </source>
</evidence>
<dbReference type="Gene3D" id="1.10.10.10">
    <property type="entry name" value="Winged helix-like DNA-binding domain superfamily/Winged helix DNA-binding domain"/>
    <property type="match status" value="1"/>
</dbReference>
<accession>A0A6J4U2P9</accession>
<dbReference type="InterPro" id="IPR036390">
    <property type="entry name" value="WH_DNA-bd_sf"/>
</dbReference>
<evidence type="ECO:0000259" key="5">
    <source>
        <dbReference type="PROSITE" id="PS50931"/>
    </source>
</evidence>
<keyword evidence="2" id="KW-0805">Transcription regulation</keyword>
<sequence>MSKSVSQLEAELGVALLERTTREVRLTEAGSALLDVGRDALAAADDAFERARSIGLGLEGTVTVGVTPPVGAAVREEVAVVLRDGARGVSVAFREVRPGEIAQLLREGAVDVVLARTSRGGPDVDSAALRPSPVDLLVPAGHRLAGAEAVELADLDGERLLAWSPRGTPYTDLLVDRLAAAGDEVEVVESPVTGGGQPPALEEWGAVALVPAAWPAGSANVRLQVDDDVSLPLVLLWTMGLPSPAVQRLRSRMGTSRGACT</sequence>
<dbReference type="Gene3D" id="3.40.190.10">
    <property type="entry name" value="Periplasmic binding protein-like II"/>
    <property type="match status" value="2"/>
</dbReference>